<accession>A0A7W9Q7T9</accession>
<dbReference type="Proteomes" id="UP000588098">
    <property type="component" value="Unassembled WGS sequence"/>
</dbReference>
<evidence type="ECO:0000256" key="1">
    <source>
        <dbReference type="SAM" id="Phobius"/>
    </source>
</evidence>
<proteinExistence type="predicted"/>
<protein>
    <recommendedName>
        <fullName evidence="4">Type II toxin-antitoxin system PemK/MazF family toxin</fullName>
    </recommendedName>
</protein>
<reference evidence="2 3" key="1">
    <citation type="submission" date="2020-08" db="EMBL/GenBank/DDBJ databases">
        <title>Genomic Encyclopedia of Type Strains, Phase III (KMG-III): the genomes of soil and plant-associated and newly described type strains.</title>
        <authorList>
            <person name="Whitman W."/>
        </authorList>
    </citation>
    <scope>NUCLEOTIDE SEQUENCE [LARGE SCALE GENOMIC DNA]</scope>
    <source>
        <strain evidence="2 3">CECT 8305</strain>
    </source>
</reference>
<dbReference type="InterPro" id="IPR003477">
    <property type="entry name" value="PemK-like"/>
</dbReference>
<feature type="transmembrane region" description="Helical" evidence="1">
    <location>
        <begin position="6"/>
        <end position="25"/>
    </location>
</feature>
<dbReference type="RefSeq" id="WP_184571393.1">
    <property type="nucleotide sequence ID" value="NZ_JACHJL010000004.1"/>
</dbReference>
<keyword evidence="1" id="KW-0472">Membrane</keyword>
<dbReference type="GO" id="GO:0003677">
    <property type="term" value="F:DNA binding"/>
    <property type="evidence" value="ECO:0007669"/>
    <property type="project" value="InterPro"/>
</dbReference>
<keyword evidence="3" id="KW-1185">Reference proteome</keyword>
<evidence type="ECO:0008006" key="4">
    <source>
        <dbReference type="Google" id="ProtNLM"/>
    </source>
</evidence>
<keyword evidence="1" id="KW-0812">Transmembrane</keyword>
<comment type="caution">
    <text evidence="2">The sequence shown here is derived from an EMBL/GenBank/DDBJ whole genome shotgun (WGS) entry which is preliminary data.</text>
</comment>
<evidence type="ECO:0000313" key="3">
    <source>
        <dbReference type="Proteomes" id="UP000588098"/>
    </source>
</evidence>
<evidence type="ECO:0000313" key="2">
    <source>
        <dbReference type="EMBL" id="MBB5935201.1"/>
    </source>
</evidence>
<keyword evidence="1" id="KW-1133">Transmembrane helix</keyword>
<gene>
    <name evidence="2" type="ORF">FHS42_002251</name>
</gene>
<organism evidence="2 3">
    <name type="scientific">Streptomyces zagrosensis</name>
    <dbReference type="NCBI Taxonomy" id="1042984"/>
    <lineage>
        <taxon>Bacteria</taxon>
        <taxon>Bacillati</taxon>
        <taxon>Actinomycetota</taxon>
        <taxon>Actinomycetes</taxon>
        <taxon>Kitasatosporales</taxon>
        <taxon>Streptomycetaceae</taxon>
        <taxon>Streptomyces</taxon>
    </lineage>
</organism>
<dbReference type="Pfam" id="PF02452">
    <property type="entry name" value="PemK_toxin"/>
    <property type="match status" value="1"/>
</dbReference>
<name>A0A7W9Q7T9_9ACTN</name>
<sequence length="158" mass="16623">MDVSWWLAGAAVVVLALIATVSDGLGRIKVRSRASGQPPGPGAAAGRGPAPGEIWWAVLVEDHDDDGVPAAEGLGPYDRPCLVLAVGERRALVVRIGSGSHEERPGAIPLPPGAVGEAQGRPSFVETAALREVRLADFRRRVGRADPALWDQVRHLAH</sequence>
<dbReference type="AlphaFoldDB" id="A0A7W9Q7T9"/>
<dbReference type="EMBL" id="JACHJL010000004">
    <property type="protein sequence ID" value="MBB5935201.1"/>
    <property type="molecule type" value="Genomic_DNA"/>
</dbReference>